<dbReference type="SUPFAM" id="SSF52091">
    <property type="entry name" value="SpoIIaa-like"/>
    <property type="match status" value="1"/>
</dbReference>
<comment type="caution">
    <text evidence="5">The sequence shown here is derived from an EMBL/GenBank/DDBJ whole genome shotgun (WGS) entry which is preliminary data.</text>
</comment>
<dbReference type="CDD" id="cd07043">
    <property type="entry name" value="STAS_anti-anti-sigma_factors"/>
    <property type="match status" value="1"/>
</dbReference>
<dbReference type="AlphaFoldDB" id="A0A964XIP8"/>
<keyword evidence="6" id="KW-1185">Reference proteome</keyword>
<dbReference type="PANTHER" id="PTHR33495">
    <property type="entry name" value="ANTI-SIGMA FACTOR ANTAGONIST TM_1081-RELATED-RELATED"/>
    <property type="match status" value="1"/>
</dbReference>
<comment type="similarity">
    <text evidence="1 2">Belongs to the anti-sigma-factor antagonist family.</text>
</comment>
<proteinExistence type="inferred from homology"/>
<dbReference type="EMBL" id="JAAAHS010000012">
    <property type="protein sequence ID" value="NBE50469.1"/>
    <property type="molecule type" value="Genomic_DNA"/>
</dbReference>
<dbReference type="OrthoDB" id="4249752at2"/>
<feature type="domain" description="STAS" evidence="4">
    <location>
        <begin position="21"/>
        <end position="118"/>
    </location>
</feature>
<dbReference type="Gene3D" id="3.30.750.24">
    <property type="entry name" value="STAS domain"/>
    <property type="match status" value="1"/>
</dbReference>
<dbReference type="RefSeq" id="WP_161693528.1">
    <property type="nucleotide sequence ID" value="NZ_JAAAHS010000012.1"/>
</dbReference>
<dbReference type="PANTHER" id="PTHR33495:SF2">
    <property type="entry name" value="ANTI-SIGMA FACTOR ANTAGONIST TM_1081-RELATED"/>
    <property type="match status" value="1"/>
</dbReference>
<dbReference type="InterPro" id="IPR002645">
    <property type="entry name" value="STAS_dom"/>
</dbReference>
<organism evidence="5 6">
    <name type="scientific">Streptomyces boluensis</name>
    <dbReference type="NCBI Taxonomy" id="1775135"/>
    <lineage>
        <taxon>Bacteria</taxon>
        <taxon>Bacillati</taxon>
        <taxon>Actinomycetota</taxon>
        <taxon>Actinomycetes</taxon>
        <taxon>Kitasatosporales</taxon>
        <taxon>Streptomycetaceae</taxon>
        <taxon>Streptomyces</taxon>
    </lineage>
</organism>
<dbReference type="GO" id="GO:0043856">
    <property type="term" value="F:anti-sigma factor antagonist activity"/>
    <property type="evidence" value="ECO:0007669"/>
    <property type="project" value="InterPro"/>
</dbReference>
<dbReference type="Pfam" id="PF01740">
    <property type="entry name" value="STAS"/>
    <property type="match status" value="1"/>
</dbReference>
<dbReference type="InterPro" id="IPR003658">
    <property type="entry name" value="Anti-sigma_ant"/>
</dbReference>
<feature type="region of interest" description="Disordered" evidence="3">
    <location>
        <begin position="120"/>
        <end position="145"/>
    </location>
</feature>
<protein>
    <recommendedName>
        <fullName evidence="2">Anti-sigma factor antagonist</fullName>
    </recommendedName>
</protein>
<accession>A0A964XIP8</accession>
<evidence type="ECO:0000256" key="3">
    <source>
        <dbReference type="SAM" id="MobiDB-lite"/>
    </source>
</evidence>
<evidence type="ECO:0000313" key="5">
    <source>
        <dbReference type="EMBL" id="NBE50469.1"/>
    </source>
</evidence>
<dbReference type="InterPro" id="IPR036513">
    <property type="entry name" value="STAS_dom_sf"/>
</dbReference>
<evidence type="ECO:0000259" key="4">
    <source>
        <dbReference type="PROSITE" id="PS50801"/>
    </source>
</evidence>
<dbReference type="NCBIfam" id="TIGR00377">
    <property type="entry name" value="ant_ant_sig"/>
    <property type="match status" value="1"/>
</dbReference>
<dbReference type="Proteomes" id="UP000598297">
    <property type="component" value="Unassembled WGS sequence"/>
</dbReference>
<reference evidence="5" key="1">
    <citation type="submission" date="2020-01" db="EMBL/GenBank/DDBJ databases">
        <title>Whole-genome analyses of novel actinobacteria.</title>
        <authorList>
            <person name="Sahin N."/>
        </authorList>
    </citation>
    <scope>NUCLEOTIDE SEQUENCE</scope>
    <source>
        <strain evidence="5">YC537</strain>
    </source>
</reference>
<evidence type="ECO:0000256" key="1">
    <source>
        <dbReference type="ARBA" id="ARBA00009013"/>
    </source>
</evidence>
<sequence>MSTQAHRLTITELSGCEQSAVLRVSGELDHTVEQLFLSALGASVAAGHRHLVLDVTALAFCDSRGLNCLLAIRWLLDRRDGKLILAGVGRRLAELLAQTGSTELLPARGTVAQALTELPAEHRPDWPPTRHGTGPQGTRAPVGES</sequence>
<evidence type="ECO:0000313" key="6">
    <source>
        <dbReference type="Proteomes" id="UP000598297"/>
    </source>
</evidence>
<gene>
    <name evidence="5" type="ORF">GUY60_03295</name>
</gene>
<name>A0A964XIP8_9ACTN</name>
<evidence type="ECO:0000256" key="2">
    <source>
        <dbReference type="RuleBase" id="RU003749"/>
    </source>
</evidence>
<dbReference type="PROSITE" id="PS50801">
    <property type="entry name" value="STAS"/>
    <property type="match status" value="1"/>
</dbReference>